<dbReference type="InterPro" id="IPR008942">
    <property type="entry name" value="ENTH_VHS"/>
</dbReference>
<dbReference type="GO" id="GO:0031124">
    <property type="term" value="P:mRNA 3'-end processing"/>
    <property type="evidence" value="ECO:0007669"/>
    <property type="project" value="InterPro"/>
</dbReference>
<dbReference type="InterPro" id="IPR006569">
    <property type="entry name" value="CID_dom"/>
</dbReference>
<feature type="region of interest" description="Disordered" evidence="1">
    <location>
        <begin position="216"/>
        <end position="235"/>
    </location>
</feature>
<evidence type="ECO:0000313" key="3">
    <source>
        <dbReference type="EMBL" id="KAK9815333.1"/>
    </source>
</evidence>
<dbReference type="Gene3D" id="1.25.40.90">
    <property type="match status" value="1"/>
</dbReference>
<dbReference type="SUPFAM" id="SSF48464">
    <property type="entry name" value="ENTH/VHS domain"/>
    <property type="match status" value="1"/>
</dbReference>
<dbReference type="GO" id="GO:0005737">
    <property type="term" value="C:cytoplasm"/>
    <property type="evidence" value="ECO:0007669"/>
    <property type="project" value="TreeGrafter"/>
</dbReference>
<reference evidence="3 4" key="1">
    <citation type="journal article" date="2024" name="Nat. Commun.">
        <title>Phylogenomics reveals the evolutionary origins of lichenization in chlorophyte algae.</title>
        <authorList>
            <person name="Puginier C."/>
            <person name="Libourel C."/>
            <person name="Otte J."/>
            <person name="Skaloud P."/>
            <person name="Haon M."/>
            <person name="Grisel S."/>
            <person name="Petersen M."/>
            <person name="Berrin J.G."/>
            <person name="Delaux P.M."/>
            <person name="Dal Grande F."/>
            <person name="Keller J."/>
        </authorList>
    </citation>
    <scope>NUCLEOTIDE SEQUENCE [LARGE SCALE GENOMIC DNA]</scope>
    <source>
        <strain evidence="3 4">SAG 2043</strain>
    </source>
</reference>
<dbReference type="SMART" id="SM00582">
    <property type="entry name" value="RPR"/>
    <property type="match status" value="1"/>
</dbReference>
<dbReference type="GO" id="GO:0006369">
    <property type="term" value="P:termination of RNA polymerase II transcription"/>
    <property type="evidence" value="ECO:0007669"/>
    <property type="project" value="InterPro"/>
</dbReference>
<dbReference type="GO" id="GO:0005849">
    <property type="term" value="C:mRNA cleavage factor complex"/>
    <property type="evidence" value="ECO:0007669"/>
    <property type="project" value="TreeGrafter"/>
</dbReference>
<proteinExistence type="predicted"/>
<organism evidence="3 4">
    <name type="scientific">[Myrmecia] bisecta</name>
    <dbReference type="NCBI Taxonomy" id="41462"/>
    <lineage>
        <taxon>Eukaryota</taxon>
        <taxon>Viridiplantae</taxon>
        <taxon>Chlorophyta</taxon>
        <taxon>core chlorophytes</taxon>
        <taxon>Trebouxiophyceae</taxon>
        <taxon>Trebouxiales</taxon>
        <taxon>Trebouxiaceae</taxon>
        <taxon>Myrmecia</taxon>
    </lineage>
</organism>
<dbReference type="Pfam" id="PF04818">
    <property type="entry name" value="CID"/>
    <property type="match status" value="1"/>
</dbReference>
<evidence type="ECO:0000259" key="2">
    <source>
        <dbReference type="PROSITE" id="PS51391"/>
    </source>
</evidence>
<dbReference type="InterPro" id="IPR045154">
    <property type="entry name" value="PCF11-like"/>
</dbReference>
<dbReference type="GO" id="GO:0000993">
    <property type="term" value="F:RNA polymerase II complex binding"/>
    <property type="evidence" value="ECO:0007669"/>
    <property type="project" value="InterPro"/>
</dbReference>
<dbReference type="CDD" id="cd16982">
    <property type="entry name" value="CID_Pcf11"/>
    <property type="match status" value="1"/>
</dbReference>
<dbReference type="Pfam" id="PF23228">
    <property type="entry name" value="zf_PCFS4"/>
    <property type="match status" value="1"/>
</dbReference>
<feature type="region of interest" description="Disordered" evidence="1">
    <location>
        <begin position="110"/>
        <end position="136"/>
    </location>
</feature>
<dbReference type="PANTHER" id="PTHR15921">
    <property type="entry name" value="PRE-MRNA CLEAVAGE COMPLEX II"/>
    <property type="match status" value="1"/>
</dbReference>
<dbReference type="EMBL" id="JALJOR010000006">
    <property type="protein sequence ID" value="KAK9815333.1"/>
    <property type="molecule type" value="Genomic_DNA"/>
</dbReference>
<dbReference type="Proteomes" id="UP001489004">
    <property type="component" value="Unassembled WGS sequence"/>
</dbReference>
<dbReference type="PROSITE" id="PS51391">
    <property type="entry name" value="CID"/>
    <property type="match status" value="1"/>
</dbReference>
<name>A0AAW1Q480_9CHLO</name>
<comment type="caution">
    <text evidence="3">The sequence shown here is derived from an EMBL/GenBank/DDBJ whole genome shotgun (WGS) entry which is preliminary data.</text>
</comment>
<protein>
    <recommendedName>
        <fullName evidence="2">CID domain-containing protein</fullName>
    </recommendedName>
</protein>
<dbReference type="InterPro" id="IPR057242">
    <property type="entry name" value="PCFS4-like"/>
</dbReference>
<dbReference type="InterPro" id="IPR047415">
    <property type="entry name" value="Pcf11_CID"/>
</dbReference>
<dbReference type="PANTHER" id="PTHR15921:SF3">
    <property type="entry name" value="PRE-MRNA CLEAVAGE COMPLEX 2 PROTEIN PCF11"/>
    <property type="match status" value="1"/>
</dbReference>
<dbReference type="AlphaFoldDB" id="A0AAW1Q480"/>
<evidence type="ECO:0000256" key="1">
    <source>
        <dbReference type="SAM" id="MobiDB-lite"/>
    </source>
</evidence>
<dbReference type="GO" id="GO:0003729">
    <property type="term" value="F:mRNA binding"/>
    <property type="evidence" value="ECO:0007669"/>
    <property type="project" value="InterPro"/>
</dbReference>
<keyword evidence="4" id="KW-1185">Reference proteome</keyword>
<gene>
    <name evidence="3" type="ORF">WJX72_001901</name>
</gene>
<accession>A0AAW1Q480</accession>
<evidence type="ECO:0000313" key="4">
    <source>
        <dbReference type="Proteomes" id="UP001489004"/>
    </source>
</evidence>
<feature type="domain" description="CID" evidence="2">
    <location>
        <begin position="6"/>
        <end position="157"/>
    </location>
</feature>
<sequence>MAPTQEQLEFLNSYVAELKDLTVAAKPKIVMLSMLAEENKDLASSVAAAVEKHILSCPPPMKLCALYLMDSIVRSPDIAADVRAIYAPLFARNLAEVFIQSGMLSAALSAPPQPAQSLRSPQEQGQALPPPPARRHRTTEFTAEVLKERDEALIQALLASTEASRAAQLDRQFRQRRKQQSAKKASRQWYVNLDAWMAGTTTDPHAEPDFFADEAAAEAAKPKQEFSEPADDAQPNCALSGEKFVTFWDDKREEWRYRNAKSLDAEEAARYGLLEGSLSSVGALVSGAAADAAANGDVSPGATKRIRTSSGLELGDHELHFEMLDVAQKVACP</sequence>